<dbReference type="Proteomes" id="UP000286097">
    <property type="component" value="Unassembled WGS sequence"/>
</dbReference>
<feature type="transmembrane region" description="Helical" evidence="1">
    <location>
        <begin position="32"/>
        <end position="50"/>
    </location>
</feature>
<evidence type="ECO:0000313" key="3">
    <source>
        <dbReference type="Proteomes" id="UP000286097"/>
    </source>
</evidence>
<dbReference type="AlphaFoldDB" id="A0A425BXG3"/>
<sequence length="161" mass="18463">MSKVGGWFKAKRVRGRAYLAEKNPVCTPSNRWWIYIMIAYAFAARAAVIFKQLNRHSVTVSMQREYLKSLMLFYIECVGAKEVKDVVKKSRLCLSMPLTILMRLWLSEISIIEARILGTSKLPPVVTQDLVLIRTSEYSAIEESEGVPSFGTLDPRRDRFN</sequence>
<evidence type="ECO:0000313" key="2">
    <source>
        <dbReference type="EMBL" id="RQM09443.1"/>
    </source>
</evidence>
<organism evidence="2 3">
    <name type="scientific">Peronospora effusa</name>
    <dbReference type="NCBI Taxonomy" id="542832"/>
    <lineage>
        <taxon>Eukaryota</taxon>
        <taxon>Sar</taxon>
        <taxon>Stramenopiles</taxon>
        <taxon>Oomycota</taxon>
        <taxon>Peronosporomycetes</taxon>
        <taxon>Peronosporales</taxon>
        <taxon>Peronosporaceae</taxon>
        <taxon>Peronospora</taxon>
    </lineage>
</organism>
<proteinExistence type="predicted"/>
<accession>A0A425BXG3</accession>
<protein>
    <submittedName>
        <fullName evidence="2">Uncharacterized protein</fullName>
    </submittedName>
</protein>
<dbReference type="EMBL" id="QKXF01000699">
    <property type="protein sequence ID" value="RQM09443.1"/>
    <property type="molecule type" value="Genomic_DNA"/>
</dbReference>
<evidence type="ECO:0000256" key="1">
    <source>
        <dbReference type="SAM" id="Phobius"/>
    </source>
</evidence>
<gene>
    <name evidence="2" type="ORF">DD237_008162</name>
</gene>
<name>A0A425BXG3_9STRA</name>
<keyword evidence="1" id="KW-0812">Transmembrane</keyword>
<reference evidence="2 3" key="1">
    <citation type="submission" date="2018-06" db="EMBL/GenBank/DDBJ databases">
        <title>Comparative genomics of downy mildews reveals potential adaptations to biotrophy.</title>
        <authorList>
            <person name="Fletcher K."/>
            <person name="Klosterman S.J."/>
            <person name="Derevnina L."/>
            <person name="Martin F."/>
            <person name="Koike S."/>
            <person name="Reyes Chin-Wo S."/>
            <person name="Mou B."/>
            <person name="Michelmore R."/>
        </authorList>
    </citation>
    <scope>NUCLEOTIDE SEQUENCE [LARGE SCALE GENOMIC DNA]</scope>
    <source>
        <strain evidence="2 3">R13</strain>
    </source>
</reference>
<keyword evidence="1" id="KW-0472">Membrane</keyword>
<keyword evidence="1" id="KW-1133">Transmembrane helix</keyword>
<dbReference type="VEuPathDB" id="FungiDB:DD237_008162"/>
<dbReference type="PANTHER" id="PTHR37067">
    <property type="entry name" value="PX DOMAIN-CONTAINING PROTEIN"/>
    <property type="match status" value="1"/>
</dbReference>
<comment type="caution">
    <text evidence="2">The sequence shown here is derived from an EMBL/GenBank/DDBJ whole genome shotgun (WGS) entry which is preliminary data.</text>
</comment>
<dbReference type="PANTHER" id="PTHR37067:SF3">
    <property type="entry name" value="PX DOMAIN-CONTAINING PROTEIN"/>
    <property type="match status" value="1"/>
</dbReference>